<gene>
    <name evidence="5" type="ORF">DWV05_01115</name>
</gene>
<evidence type="ECO:0000256" key="1">
    <source>
        <dbReference type="ARBA" id="ARBA00022555"/>
    </source>
</evidence>
<dbReference type="RefSeq" id="WP_115470354.1">
    <property type="nucleotide sequence ID" value="NZ_BJEC01000001.1"/>
</dbReference>
<dbReference type="Pfam" id="PF14794">
    <property type="entry name" value="DUF4479"/>
    <property type="match status" value="1"/>
</dbReference>
<dbReference type="Pfam" id="PF01588">
    <property type="entry name" value="tRNA_bind"/>
    <property type="match status" value="1"/>
</dbReference>
<dbReference type="SUPFAM" id="SSF50249">
    <property type="entry name" value="Nucleic acid-binding proteins"/>
    <property type="match status" value="1"/>
</dbReference>
<evidence type="ECO:0000256" key="2">
    <source>
        <dbReference type="ARBA" id="ARBA00022884"/>
    </source>
</evidence>
<evidence type="ECO:0000259" key="4">
    <source>
        <dbReference type="PROSITE" id="PS50886"/>
    </source>
</evidence>
<reference evidence="5 6" key="1">
    <citation type="submission" date="2018-07" db="EMBL/GenBank/DDBJ databases">
        <title>Genome-based reclassification of Weissella jogaejeotgali as Weissella thailandensis.</title>
        <authorList>
            <person name="Chun J."/>
            <person name="Kim B.-Y."/>
            <person name="Kwak M.-J."/>
        </authorList>
    </citation>
    <scope>NUCLEOTIDE SEQUENCE [LARGE SCALE GENOMIC DNA]</scope>
    <source>
        <strain evidence="5 6">KCTC 3751</strain>
    </source>
</reference>
<proteinExistence type="predicted"/>
<protein>
    <submittedName>
        <fullName evidence="5">DUF4479 domain-containing protein</fullName>
    </submittedName>
</protein>
<dbReference type="InterPro" id="IPR002547">
    <property type="entry name" value="tRNA-bd_dom"/>
</dbReference>
<dbReference type="Gene3D" id="3.30.1940.10">
    <property type="entry name" value="YtpR-like"/>
    <property type="match status" value="1"/>
</dbReference>
<evidence type="ECO:0000313" key="6">
    <source>
        <dbReference type="Proteomes" id="UP000254492"/>
    </source>
</evidence>
<name>A0ABX9I620_9LACO</name>
<dbReference type="InterPro" id="IPR027855">
    <property type="entry name" value="DUF4479"/>
</dbReference>
<comment type="caution">
    <text evidence="5">The sequence shown here is derived from an EMBL/GenBank/DDBJ whole genome shotgun (WGS) entry which is preliminary data.</text>
</comment>
<dbReference type="Gene3D" id="2.40.50.140">
    <property type="entry name" value="Nucleic acid-binding proteins"/>
    <property type="match status" value="1"/>
</dbReference>
<dbReference type="InterPro" id="IPR033714">
    <property type="entry name" value="tRNA_bind_bactPheRS"/>
</dbReference>
<dbReference type="InterPro" id="IPR037154">
    <property type="entry name" value="YtpR-like_sf"/>
</dbReference>
<sequence length="213" mass="22978">MLIASYNPAGMGDNLIVLTNNQTENFHINHQGNVIQFITDNNELIGYNFINISETLDLANVSGQVFLSKEQVAELNKLIEKAGFSEKLVVDEEPKFVVGYVETAEPHPDSDHLQVTTTVIDNDQRVQIVSGSPNMQQGIKVVVAKVGAMMPSGLIIWPGELRGVASNGMISSGRELHLPNAPQVPGALILPDDFAPVGTPFDVNSAAAQSLFE</sequence>
<dbReference type="CDD" id="cd02796">
    <property type="entry name" value="tRNA_bind_bactPheRS"/>
    <property type="match status" value="1"/>
</dbReference>
<organism evidence="5 6">
    <name type="scientific">Weissella thailandensis</name>
    <dbReference type="NCBI Taxonomy" id="89061"/>
    <lineage>
        <taxon>Bacteria</taxon>
        <taxon>Bacillati</taxon>
        <taxon>Bacillota</taxon>
        <taxon>Bacilli</taxon>
        <taxon>Lactobacillales</taxon>
        <taxon>Lactobacillaceae</taxon>
        <taxon>Weissella</taxon>
    </lineage>
</organism>
<dbReference type="Proteomes" id="UP000254492">
    <property type="component" value="Unassembled WGS sequence"/>
</dbReference>
<keyword evidence="2 3" id="KW-0694">RNA-binding</keyword>
<evidence type="ECO:0000313" key="5">
    <source>
        <dbReference type="EMBL" id="RDS60178.1"/>
    </source>
</evidence>
<dbReference type="PROSITE" id="PS50886">
    <property type="entry name" value="TRBD"/>
    <property type="match status" value="1"/>
</dbReference>
<dbReference type="NCBIfam" id="NF045760">
    <property type="entry name" value="YtpR"/>
    <property type="match status" value="1"/>
</dbReference>
<dbReference type="EMBL" id="QRAY01000002">
    <property type="protein sequence ID" value="RDS60178.1"/>
    <property type="molecule type" value="Genomic_DNA"/>
</dbReference>
<feature type="domain" description="TRNA-binding" evidence="4">
    <location>
        <begin position="90"/>
        <end position="202"/>
    </location>
</feature>
<accession>A0ABX9I620</accession>
<keyword evidence="1 3" id="KW-0820">tRNA-binding</keyword>
<keyword evidence="6" id="KW-1185">Reference proteome</keyword>
<dbReference type="InterPro" id="IPR012340">
    <property type="entry name" value="NA-bd_OB-fold"/>
</dbReference>
<evidence type="ECO:0000256" key="3">
    <source>
        <dbReference type="PROSITE-ProRule" id="PRU00209"/>
    </source>
</evidence>